<reference evidence="3 4" key="1">
    <citation type="submission" date="2023-04" db="EMBL/GenBank/DDBJ databases">
        <title>Forest soil microbial communities from Buena Vista Peninsula, Colon Province, Panama.</title>
        <authorList>
            <person name="Bouskill N."/>
        </authorList>
    </citation>
    <scope>NUCLEOTIDE SEQUENCE [LARGE SCALE GENOMIC DNA]</scope>
    <source>
        <strain evidence="3 4">AC80</strain>
    </source>
</reference>
<feature type="domain" description="Acyl-CoA dehydrogenase C-terminal" evidence="2">
    <location>
        <begin position="195"/>
        <end position="307"/>
    </location>
</feature>
<dbReference type="EMBL" id="JARXVE010000003">
    <property type="protein sequence ID" value="MDH6196030.1"/>
    <property type="molecule type" value="Genomic_DNA"/>
</dbReference>
<dbReference type="RefSeq" id="WP_280832620.1">
    <property type="nucleotide sequence ID" value="NZ_JARXVE010000003.1"/>
</dbReference>
<organism evidence="3 4">
    <name type="scientific">Mycolicibacterium frederiksbergense</name>
    <dbReference type="NCBI Taxonomy" id="117567"/>
    <lineage>
        <taxon>Bacteria</taxon>
        <taxon>Bacillati</taxon>
        <taxon>Actinomycetota</taxon>
        <taxon>Actinomycetes</taxon>
        <taxon>Mycobacteriales</taxon>
        <taxon>Mycobacteriaceae</taxon>
        <taxon>Mycolicibacterium</taxon>
    </lineage>
</organism>
<dbReference type="Gene3D" id="1.10.540.10">
    <property type="entry name" value="Acyl-CoA dehydrogenase/oxidase, N-terminal domain"/>
    <property type="match status" value="1"/>
</dbReference>
<accession>A0ABT6L174</accession>
<evidence type="ECO:0000313" key="3">
    <source>
        <dbReference type="EMBL" id="MDH6196030.1"/>
    </source>
</evidence>
<dbReference type="InterPro" id="IPR009100">
    <property type="entry name" value="AcylCoA_DH/oxidase_NM_dom_sf"/>
</dbReference>
<keyword evidence="4" id="KW-1185">Reference proteome</keyword>
<name>A0ABT6L174_9MYCO</name>
<dbReference type="Gene3D" id="2.40.110.10">
    <property type="entry name" value="Butyryl-CoA Dehydrogenase, subunit A, domain 2"/>
    <property type="match status" value="1"/>
</dbReference>
<protein>
    <submittedName>
        <fullName evidence="3">3-hydroxy-9,10-secoandrosta-1,3,5(10)-triene-9, 17-dione monooxygenase</fullName>
        <ecNumber evidence="3">1.14.14.12</ecNumber>
    </submittedName>
</protein>
<evidence type="ECO:0000259" key="2">
    <source>
        <dbReference type="Pfam" id="PF08028"/>
    </source>
</evidence>
<dbReference type="Pfam" id="PF08028">
    <property type="entry name" value="Acyl-CoA_dh_2"/>
    <property type="match status" value="1"/>
</dbReference>
<keyword evidence="3" id="KW-0503">Monooxygenase</keyword>
<keyword evidence="1 3" id="KW-0560">Oxidoreductase</keyword>
<dbReference type="InterPro" id="IPR037069">
    <property type="entry name" value="AcylCoA_DH/ox_N_sf"/>
</dbReference>
<dbReference type="GO" id="GO:0036383">
    <property type="term" value="F:3-hydroxy-9,10-secoandrosta-1,3,5(10)-triene-9,17-dione monooxygenase activity"/>
    <property type="evidence" value="ECO:0007669"/>
    <property type="project" value="UniProtKB-EC"/>
</dbReference>
<comment type="caution">
    <text evidence="3">The sequence shown here is derived from an EMBL/GenBank/DDBJ whole genome shotgun (WGS) entry which is preliminary data.</text>
</comment>
<proteinExistence type="predicted"/>
<dbReference type="SUPFAM" id="SSF56645">
    <property type="entry name" value="Acyl-CoA dehydrogenase NM domain-like"/>
    <property type="match status" value="1"/>
</dbReference>
<dbReference type="InterPro" id="IPR013107">
    <property type="entry name" value="Acyl-CoA_DH_C"/>
</dbReference>
<dbReference type="InterPro" id="IPR046373">
    <property type="entry name" value="Acyl-CoA_Oxase/DH_mid-dom_sf"/>
</dbReference>
<dbReference type="Proteomes" id="UP001160130">
    <property type="component" value="Unassembled WGS sequence"/>
</dbReference>
<gene>
    <name evidence="3" type="ORF">M2272_002670</name>
</gene>
<dbReference type="EC" id="1.14.14.12" evidence="3"/>
<evidence type="ECO:0000313" key="4">
    <source>
        <dbReference type="Proteomes" id="UP001160130"/>
    </source>
</evidence>
<sequence length="325" mass="33881">MTEPTSLRGAVRRILDAATPESLGALHGSVVGRILQPAQYGGFAAGADEFVLVVGELAAVDGSLGWLTAMCNAAADEVARLPAHAANEVWKSDPNALVATSYHAEGVFADDHRLTGRWTSVIGAEYANWLLLPATNGVACRVLVPRGSARIEPVDSQAGLPAAGVCDVTVSELAVDQRYIFTSRPERTAVVAGAGTAAAVVGSADGVWHKHVDQARTRLATSYGGDEVTVEAAAQVAWAASDIDAAKLQVTTSLQQPDDVAGAVLAHRQAVARARGAADRLLGSSRHALDASDPVTRLWRDVHAGARLAVQHLDGLERSSQSLQL</sequence>
<evidence type="ECO:0000256" key="1">
    <source>
        <dbReference type="ARBA" id="ARBA00023002"/>
    </source>
</evidence>